<protein>
    <submittedName>
        <fullName evidence="2">Uncharacterized protein</fullName>
    </submittedName>
</protein>
<gene>
    <name evidence="2" type="ORF">CC86DRAFT_395030</name>
</gene>
<reference evidence="2" key="1">
    <citation type="journal article" date="2020" name="Stud. Mycol.">
        <title>101 Dothideomycetes genomes: a test case for predicting lifestyles and emergence of pathogens.</title>
        <authorList>
            <person name="Haridas S."/>
            <person name="Albert R."/>
            <person name="Binder M."/>
            <person name="Bloem J."/>
            <person name="Labutti K."/>
            <person name="Salamov A."/>
            <person name="Andreopoulos B."/>
            <person name="Baker S."/>
            <person name="Barry K."/>
            <person name="Bills G."/>
            <person name="Bluhm B."/>
            <person name="Cannon C."/>
            <person name="Castanera R."/>
            <person name="Culley D."/>
            <person name="Daum C."/>
            <person name="Ezra D."/>
            <person name="Gonzalez J."/>
            <person name="Henrissat B."/>
            <person name="Kuo A."/>
            <person name="Liang C."/>
            <person name="Lipzen A."/>
            <person name="Lutzoni F."/>
            <person name="Magnuson J."/>
            <person name="Mondo S."/>
            <person name="Nolan M."/>
            <person name="Ohm R."/>
            <person name="Pangilinan J."/>
            <person name="Park H.-J."/>
            <person name="Ramirez L."/>
            <person name="Alfaro M."/>
            <person name="Sun H."/>
            <person name="Tritt A."/>
            <person name="Yoshinaga Y."/>
            <person name="Zwiers L.-H."/>
            <person name="Turgeon B."/>
            <person name="Goodwin S."/>
            <person name="Spatafora J."/>
            <person name="Crous P."/>
            <person name="Grigoriev I."/>
        </authorList>
    </citation>
    <scope>NUCLEOTIDE SEQUENCE</scope>
    <source>
        <strain evidence="2">CBS 113818</strain>
    </source>
</reference>
<evidence type="ECO:0000313" key="3">
    <source>
        <dbReference type="Proteomes" id="UP000799424"/>
    </source>
</evidence>
<evidence type="ECO:0000256" key="1">
    <source>
        <dbReference type="SAM" id="MobiDB-lite"/>
    </source>
</evidence>
<dbReference type="EMBL" id="MU006228">
    <property type="protein sequence ID" value="KAF2825407.1"/>
    <property type="molecule type" value="Genomic_DNA"/>
</dbReference>
<proteinExistence type="predicted"/>
<dbReference type="AlphaFoldDB" id="A0A6A6ZYC3"/>
<sequence>MPKLVPSIKSQSTSLQVRNVPGAAVEETHLAIRRGLAIASLEKREGFKANQTLERSWSGATLLSMQSPAGTTSDKLNVSASLTVTCTTCYVKGIINVEVQVKDNFNASAAIESTKTSVVDNLQNLTNTFEDYLYSGGVTCVHILPPILAATDFALPTFPFAFDLDVPEIPESNLRIQFDDLELLIELETVLAVSATHEINLYSSVSPVGIKIGPMLQLGLIAAVDLIFSVQTVDDIRISTGFHIKFNDGVEFNLALFGDKVSHVRFNGGQFEFLPVRVESAGMVIAAVLRIGIHCGVEVVKAGIEVAVVAHLAILANNQANQSVSKSLDCSLEVIQEYNLALGAIAGASVEVNADTSQTYGPVIEKPTAIFTTTLAKICVISEPNRKETSITNAALKRQDMTTTTLSTVITTSGVSCMITGAASCPASQQNSTKASYTKYWTTALPSSVTPTFPESTLNNIPSRRHCGTGAKTIRAMSGSPSAYTAPPTPTGNTESQDGNAPEEAKSGVNKSVAIGAGVGLGLPLLAAIVGAIL</sequence>
<accession>A0A6A6ZYC3</accession>
<name>A0A6A6ZYC3_9PLEO</name>
<organism evidence="2 3">
    <name type="scientific">Ophiobolus disseminans</name>
    <dbReference type="NCBI Taxonomy" id="1469910"/>
    <lineage>
        <taxon>Eukaryota</taxon>
        <taxon>Fungi</taxon>
        <taxon>Dikarya</taxon>
        <taxon>Ascomycota</taxon>
        <taxon>Pezizomycotina</taxon>
        <taxon>Dothideomycetes</taxon>
        <taxon>Pleosporomycetidae</taxon>
        <taxon>Pleosporales</taxon>
        <taxon>Pleosporineae</taxon>
        <taxon>Phaeosphaeriaceae</taxon>
        <taxon>Ophiobolus</taxon>
    </lineage>
</organism>
<dbReference type="OrthoDB" id="4733706at2759"/>
<evidence type="ECO:0000313" key="2">
    <source>
        <dbReference type="EMBL" id="KAF2825407.1"/>
    </source>
</evidence>
<keyword evidence="3" id="KW-1185">Reference proteome</keyword>
<dbReference type="Proteomes" id="UP000799424">
    <property type="component" value="Unassembled WGS sequence"/>
</dbReference>
<feature type="region of interest" description="Disordered" evidence="1">
    <location>
        <begin position="474"/>
        <end position="505"/>
    </location>
</feature>